<dbReference type="EMBL" id="UYWY01020904">
    <property type="protein sequence ID" value="VDM42880.1"/>
    <property type="molecule type" value="Genomic_DNA"/>
</dbReference>
<dbReference type="Pfam" id="PF06911">
    <property type="entry name" value="Senescence"/>
    <property type="match status" value="1"/>
</dbReference>
<evidence type="ECO:0000256" key="1">
    <source>
        <dbReference type="PROSITE-ProRule" id="PRU00339"/>
    </source>
</evidence>
<feature type="compositionally biased region" description="Basic residues" evidence="2">
    <location>
        <begin position="74"/>
        <end position="84"/>
    </location>
</feature>
<keyword evidence="5" id="KW-1185">Reference proteome</keyword>
<dbReference type="GO" id="GO:0051301">
    <property type="term" value="P:cell division"/>
    <property type="evidence" value="ECO:0007669"/>
    <property type="project" value="TreeGrafter"/>
</dbReference>
<feature type="compositionally biased region" description="Polar residues" evidence="2">
    <location>
        <begin position="459"/>
        <end position="476"/>
    </location>
</feature>
<dbReference type="SUPFAM" id="SSF116846">
    <property type="entry name" value="MIT domain"/>
    <property type="match status" value="1"/>
</dbReference>
<dbReference type="SMART" id="SM00745">
    <property type="entry name" value="MIT"/>
    <property type="match status" value="1"/>
</dbReference>
<organism evidence="5 6">
    <name type="scientific">Toxocara canis</name>
    <name type="common">Canine roundworm</name>
    <dbReference type="NCBI Taxonomy" id="6265"/>
    <lineage>
        <taxon>Eukaryota</taxon>
        <taxon>Metazoa</taxon>
        <taxon>Ecdysozoa</taxon>
        <taxon>Nematoda</taxon>
        <taxon>Chromadorea</taxon>
        <taxon>Rhabditida</taxon>
        <taxon>Spirurina</taxon>
        <taxon>Ascaridomorpha</taxon>
        <taxon>Ascaridoidea</taxon>
        <taxon>Toxocaridae</taxon>
        <taxon>Toxocara</taxon>
    </lineage>
</organism>
<dbReference type="PROSITE" id="PS50005">
    <property type="entry name" value="TPR"/>
    <property type="match status" value="1"/>
</dbReference>
<protein>
    <submittedName>
        <fullName evidence="6">Inheritance of peroxisomes protein 1</fullName>
    </submittedName>
</protein>
<dbReference type="Proteomes" id="UP000050794">
    <property type="component" value="Unassembled WGS sequence"/>
</dbReference>
<dbReference type="GO" id="GO:0030514">
    <property type="term" value="P:negative regulation of BMP signaling pathway"/>
    <property type="evidence" value="ECO:0007669"/>
    <property type="project" value="TreeGrafter"/>
</dbReference>
<reference evidence="6" key="1">
    <citation type="submission" date="2016-06" db="UniProtKB">
        <authorList>
            <consortium name="WormBaseParasite"/>
        </authorList>
    </citation>
    <scope>IDENTIFICATION</scope>
</reference>
<feature type="compositionally biased region" description="Basic and acidic residues" evidence="2">
    <location>
        <begin position="90"/>
        <end position="107"/>
    </location>
</feature>
<dbReference type="PANTHER" id="PTHR21068">
    <property type="entry name" value="SPARTIN"/>
    <property type="match status" value="1"/>
</dbReference>
<dbReference type="InterPro" id="IPR009686">
    <property type="entry name" value="Senescence/spartin_C"/>
</dbReference>
<dbReference type="WBParaSite" id="TCNE_0001155901-mRNA-1">
    <property type="protein sequence ID" value="TCNE_0001155901-mRNA-1"/>
    <property type="gene ID" value="TCNE_0001155901"/>
</dbReference>
<evidence type="ECO:0000256" key="2">
    <source>
        <dbReference type="SAM" id="MobiDB-lite"/>
    </source>
</evidence>
<accession>A0A183UST9</accession>
<proteinExistence type="predicted"/>
<dbReference type="InterPro" id="IPR045036">
    <property type="entry name" value="Spartin-like"/>
</dbReference>
<feature type="domain" description="MIT" evidence="3">
    <location>
        <begin position="7"/>
        <end position="82"/>
    </location>
</feature>
<feature type="region of interest" description="Disordered" evidence="2">
    <location>
        <begin position="455"/>
        <end position="476"/>
    </location>
</feature>
<dbReference type="AlphaFoldDB" id="A0A183UST9"/>
<dbReference type="PANTHER" id="PTHR21068:SF43">
    <property type="entry name" value="SPARTIN"/>
    <property type="match status" value="1"/>
</dbReference>
<evidence type="ECO:0000313" key="4">
    <source>
        <dbReference type="EMBL" id="VDM42880.1"/>
    </source>
</evidence>
<evidence type="ECO:0000313" key="6">
    <source>
        <dbReference type="WBParaSite" id="TCNE_0001155901-mRNA-1"/>
    </source>
</evidence>
<keyword evidence="1" id="KW-0802">TPR repeat</keyword>
<evidence type="ECO:0000313" key="5">
    <source>
        <dbReference type="Proteomes" id="UP000050794"/>
    </source>
</evidence>
<feature type="region of interest" description="Disordered" evidence="2">
    <location>
        <begin position="74"/>
        <end position="107"/>
    </location>
</feature>
<gene>
    <name evidence="4" type="ORF">TCNE_LOCUS11559</name>
</gene>
<dbReference type="GO" id="GO:0005886">
    <property type="term" value="C:plasma membrane"/>
    <property type="evidence" value="ECO:0007669"/>
    <property type="project" value="TreeGrafter"/>
</dbReference>
<dbReference type="InterPro" id="IPR036181">
    <property type="entry name" value="MIT_dom_sf"/>
</dbReference>
<dbReference type="InterPro" id="IPR019734">
    <property type="entry name" value="TPR_rpt"/>
</dbReference>
<evidence type="ECO:0000259" key="3">
    <source>
        <dbReference type="SMART" id="SM00745"/>
    </source>
</evidence>
<feature type="repeat" description="TPR" evidence="1">
    <location>
        <begin position="14"/>
        <end position="47"/>
    </location>
</feature>
<reference evidence="4 5" key="2">
    <citation type="submission" date="2018-11" db="EMBL/GenBank/DDBJ databases">
        <authorList>
            <consortium name="Pathogen Informatics"/>
        </authorList>
    </citation>
    <scope>NUCLEOTIDE SEQUENCE [LARGE SCALE GENOMIC DNA]</scope>
</reference>
<name>A0A183UST9_TOXCA</name>
<dbReference type="InterPro" id="IPR007330">
    <property type="entry name" value="MIT_dom"/>
</dbReference>
<sequence>MTSSQHVDDLLAEAFACFEQGLCYDEVDDYENAMEMYERGLNLVKEAEKEKSVKKSELYKNIIEARKRVEKRLPRLKKRKRSKTRQSPSKSEKEKMKDRRTNEDDTVKIELRQQLESVGEGEAELVFCIPDGVQLFIIEGDETTVPTYPCPLQIFQFNAQTQTSADVHAEAFMKVGPWVYPLIPGKTPVLKNDVGAYVVPNPTADHPNMFVGIMLPSDLDEQMKEDFFNYLKQFTEMRVEDITRSLSHEERKRLSDKIAALLIHGSEMVAWGVNFTANKTAEIVAEQAGKHRASVKPNEEPVAVNPAIRTSIHYVHRGSKIVAKCTRYLLDKIGDMGIAVGRQLAASAEKRFGDGKGGGLVSGTINVLGGGIVGASTVWMAMENASKTLCRNIANEAVDTVKVKYGEQASMTAHEALYATGHTTLAAFQLWDLGPRSIAGRAARKAGMQFVTELHKKQSGTNQDTVVESESSGQQR</sequence>